<dbReference type="SUPFAM" id="SSF53474">
    <property type="entry name" value="alpha/beta-Hydrolases"/>
    <property type="match status" value="1"/>
</dbReference>
<dbReference type="Proteomes" id="UP000286746">
    <property type="component" value="Unassembled WGS sequence"/>
</dbReference>
<evidence type="ECO:0000256" key="1">
    <source>
        <dbReference type="SAM" id="MobiDB-lite"/>
    </source>
</evidence>
<dbReference type="InterPro" id="IPR029058">
    <property type="entry name" value="AB_hydrolase_fold"/>
</dbReference>
<dbReference type="AlphaFoldDB" id="A0A401VW01"/>
<dbReference type="PANTHER" id="PTHR48098:SF1">
    <property type="entry name" value="DIACYLGLYCEROL ACYLTRANSFERASE_MYCOLYLTRANSFERASE AG85A"/>
    <property type="match status" value="1"/>
</dbReference>
<dbReference type="InterPro" id="IPR050583">
    <property type="entry name" value="Mycobacterial_A85_antigen"/>
</dbReference>
<dbReference type="EMBL" id="BHZD01000001">
    <property type="protein sequence ID" value="GCD41250.1"/>
    <property type="molecule type" value="Genomic_DNA"/>
</dbReference>
<reference evidence="2 3" key="1">
    <citation type="submission" date="2018-11" db="EMBL/GenBank/DDBJ databases">
        <title>Whole genome sequence of Streptomyces paromomycinus NBRC 15454(T).</title>
        <authorList>
            <person name="Komaki H."/>
            <person name="Tamura T."/>
        </authorList>
    </citation>
    <scope>NUCLEOTIDE SEQUENCE [LARGE SCALE GENOMIC DNA]</scope>
    <source>
        <strain evidence="2 3">NBRC 15454</strain>
    </source>
</reference>
<dbReference type="Pfam" id="PF00756">
    <property type="entry name" value="Esterase"/>
    <property type="match status" value="1"/>
</dbReference>
<protein>
    <recommendedName>
        <fullName evidence="4">Esterase family protein</fullName>
    </recommendedName>
</protein>
<name>A0A401VW01_STREY</name>
<gene>
    <name evidence="2" type="ORF">GKJPGBOP_00903</name>
</gene>
<keyword evidence="3" id="KW-1185">Reference proteome</keyword>
<evidence type="ECO:0000313" key="2">
    <source>
        <dbReference type="EMBL" id="GCD41250.1"/>
    </source>
</evidence>
<organism evidence="2 3">
    <name type="scientific">Streptomyces paromomycinus</name>
    <name type="common">Streptomyces rimosus subsp. paromomycinus</name>
    <dbReference type="NCBI Taxonomy" id="92743"/>
    <lineage>
        <taxon>Bacteria</taxon>
        <taxon>Bacillati</taxon>
        <taxon>Actinomycetota</taxon>
        <taxon>Actinomycetes</taxon>
        <taxon>Kitasatosporales</taxon>
        <taxon>Streptomycetaceae</taxon>
        <taxon>Streptomyces</taxon>
    </lineage>
</organism>
<evidence type="ECO:0008006" key="4">
    <source>
        <dbReference type="Google" id="ProtNLM"/>
    </source>
</evidence>
<dbReference type="RefSeq" id="WP_125052041.1">
    <property type="nucleotide sequence ID" value="NZ_BHZD01000001.1"/>
</dbReference>
<dbReference type="InterPro" id="IPR000801">
    <property type="entry name" value="Esterase-like"/>
</dbReference>
<proteinExistence type="predicted"/>
<dbReference type="PANTHER" id="PTHR48098">
    <property type="entry name" value="ENTEROCHELIN ESTERASE-RELATED"/>
    <property type="match status" value="1"/>
</dbReference>
<feature type="region of interest" description="Disordered" evidence="1">
    <location>
        <begin position="297"/>
        <end position="327"/>
    </location>
</feature>
<accession>A0A401VW01</accession>
<dbReference type="GO" id="GO:0016747">
    <property type="term" value="F:acyltransferase activity, transferring groups other than amino-acyl groups"/>
    <property type="evidence" value="ECO:0007669"/>
    <property type="project" value="TreeGrafter"/>
</dbReference>
<comment type="caution">
    <text evidence="2">The sequence shown here is derived from an EMBL/GenBank/DDBJ whole genome shotgun (WGS) entry which is preliminary data.</text>
</comment>
<evidence type="ECO:0000313" key="3">
    <source>
        <dbReference type="Proteomes" id="UP000286746"/>
    </source>
</evidence>
<sequence>MRLRRLPWGRGPRRAGWAGLALALLLPFLAVPAAEQPAYAADGRASGPARSQTRNPARVVAEVPVGDRMLDLGISSPTTDAPVKWVRLLLPKGWSKNASRTWPVLWLLHGGGGNHKDWTANTHVEQLAAGRDVLVVMPETSGCSSYSNWYNGGTWGSPAWETYLLDELRPLLERDYRAGTARAVAGLSMGGLGALKFTAARPGMFRAAASYSGAVHPLYRSPDGGFSGPDAVKLGALTCLVDWKRLWGEPGYPFDTDDPADLRQQWLWKRNSPLEQAASLRGTPLYLSYGDGTTDGGPGWSWGDGDRPPAPSPARCTDPPVHGTQDPVERTVYGMNQELRGRLAQLGIPATVCASQGGHTWPYWERELVASFPMLMRALGA</sequence>
<dbReference type="Gene3D" id="3.40.50.1820">
    <property type="entry name" value="alpha/beta hydrolase"/>
    <property type="match status" value="1"/>
</dbReference>